<proteinExistence type="predicted"/>
<feature type="compositionally biased region" description="Polar residues" evidence="1">
    <location>
        <begin position="303"/>
        <end position="320"/>
    </location>
</feature>
<sequence length="346" mass="37907">MDINDLKKSSDEEIRSRAKNIDGLGSISCGRMSFSFLKSIKEFSQYDNGSHREFVNSALFFLHIYSIGDDGGVKELTSAEIRNLSDGDIIKIYNFLILDRCGAGLSLNSASSIPDLANELKRALKTTNLPYLDASSILSDKTKALFDHNERISGLLKTALGSSGNELTTALNRINELSGLRYASTAAEKAALSISQKSAFLPRGSYEIPKNVTIPHIENPIHDLKKSLSNDLKKVIASFEVIRDIQIGLNDIVRSAANDFAVAQSNTNKSTKTMLWVASITLAANILSLFIAYLAFTSPGNNGDVQSEKISNSTTISQPFEANKRKEHRDQSVEPARAYKDKVPPK</sequence>
<evidence type="ECO:0000256" key="2">
    <source>
        <dbReference type="SAM" id="Phobius"/>
    </source>
</evidence>
<feature type="transmembrane region" description="Helical" evidence="2">
    <location>
        <begin position="274"/>
        <end position="296"/>
    </location>
</feature>
<dbReference type="KEGG" id="dvm:DvMF_1295"/>
<organism evidence="3">
    <name type="scientific">Nitratidesulfovibrio vulgaris (strain DSM 19637 / Miyazaki F)</name>
    <name type="common">Desulfovibrio vulgaris</name>
    <dbReference type="NCBI Taxonomy" id="883"/>
    <lineage>
        <taxon>Bacteria</taxon>
        <taxon>Pseudomonadati</taxon>
        <taxon>Thermodesulfobacteriota</taxon>
        <taxon>Desulfovibrionia</taxon>
        <taxon>Desulfovibrionales</taxon>
        <taxon>Desulfovibrionaceae</taxon>
        <taxon>Nitratidesulfovibrio</taxon>
    </lineage>
</organism>
<protein>
    <submittedName>
        <fullName evidence="3">Uncharacterized protein</fullName>
    </submittedName>
</protein>
<dbReference type="EMBL" id="CP001197">
    <property type="protein sequence ID" value="ACL08244.1"/>
    <property type="molecule type" value="Genomic_DNA"/>
</dbReference>
<gene>
    <name evidence="3" type="ordered locus">DvMF_1295</name>
</gene>
<accession>B8DLI2</accession>
<evidence type="ECO:0000256" key="1">
    <source>
        <dbReference type="SAM" id="MobiDB-lite"/>
    </source>
</evidence>
<reference evidence="3" key="1">
    <citation type="submission" date="2008-10" db="EMBL/GenBank/DDBJ databases">
        <title>Complete sequence of Desulfovibrio vulgaris str. 'Miyazaki F'.</title>
        <authorList>
            <person name="Lucas S."/>
            <person name="Copeland A."/>
            <person name="Lapidus A."/>
            <person name="Glavina del Rio T."/>
            <person name="Dalin E."/>
            <person name="Tice H."/>
            <person name="Bruce D."/>
            <person name="Goodwin L."/>
            <person name="Pitluck S."/>
            <person name="Sims D."/>
            <person name="Brettin T."/>
            <person name="Detter J.C."/>
            <person name="Han C."/>
            <person name="Larimer F."/>
            <person name="Land M."/>
            <person name="Hauser L."/>
            <person name="Kyrpides N."/>
            <person name="Mikhailova N."/>
            <person name="Hazen T.C."/>
            <person name="Richardson P."/>
        </authorList>
    </citation>
    <scope>NUCLEOTIDE SEQUENCE</scope>
    <source>
        <strain evidence="3">Miyazaki F</strain>
    </source>
</reference>
<dbReference type="AlphaFoldDB" id="B8DLI2"/>
<dbReference type="HOGENOM" id="CLU_801074_0_0_7"/>
<keyword evidence="2" id="KW-0472">Membrane</keyword>
<name>B8DLI2_NITV9</name>
<keyword evidence="2" id="KW-1133">Transmembrane helix</keyword>
<feature type="compositionally biased region" description="Basic and acidic residues" evidence="1">
    <location>
        <begin position="322"/>
        <end position="346"/>
    </location>
</feature>
<feature type="region of interest" description="Disordered" evidence="1">
    <location>
        <begin position="303"/>
        <end position="346"/>
    </location>
</feature>
<keyword evidence="2" id="KW-0812">Transmembrane</keyword>
<evidence type="ECO:0000313" key="3">
    <source>
        <dbReference type="EMBL" id="ACL08244.1"/>
    </source>
</evidence>
<dbReference type="OrthoDB" id="599434at2"/>